<accession>A0A6N7TU51</accession>
<evidence type="ECO:0000259" key="1">
    <source>
        <dbReference type="Pfam" id="PF13274"/>
    </source>
</evidence>
<reference evidence="2 3" key="1">
    <citation type="submission" date="2019-11" db="EMBL/GenBank/DDBJ databases">
        <title>Draft Genome Sequence of Plant Growth-Promoting Rhizosphere-Associated Bacteria.</title>
        <authorList>
            <person name="Vasilyev I.Y."/>
            <person name="Radchenko V."/>
            <person name="Ilnitskaya E.V."/>
        </authorList>
    </citation>
    <scope>NUCLEOTIDE SEQUENCE [LARGE SCALE GENOMIC DNA]</scope>
    <source>
        <strain evidence="2 3">VRA_9sq_n</strain>
    </source>
</reference>
<dbReference type="OrthoDB" id="9799173at2"/>
<dbReference type="Proteomes" id="UP000436357">
    <property type="component" value="Unassembled WGS sequence"/>
</dbReference>
<evidence type="ECO:0000313" key="2">
    <source>
        <dbReference type="EMBL" id="MSD91089.1"/>
    </source>
</evidence>
<dbReference type="RefSeq" id="WP_154313313.1">
    <property type="nucleotide sequence ID" value="NZ_WKKW01000003.1"/>
</dbReference>
<organism evidence="2 3">
    <name type="scientific">Bifidobacterium asteroides</name>
    <dbReference type="NCBI Taxonomy" id="1684"/>
    <lineage>
        <taxon>Bacteria</taxon>
        <taxon>Bacillati</taxon>
        <taxon>Actinomycetota</taxon>
        <taxon>Actinomycetes</taxon>
        <taxon>Bifidobacteriales</taxon>
        <taxon>Bifidobacteriaceae</taxon>
        <taxon>Bifidobacterium</taxon>
    </lineage>
</organism>
<feature type="domain" description="Antitoxin SocA-like Panacea" evidence="1">
    <location>
        <begin position="25"/>
        <end position="125"/>
    </location>
</feature>
<protein>
    <submittedName>
        <fullName evidence="2">DUF4065 domain-containing protein</fullName>
    </submittedName>
</protein>
<dbReference type="EMBL" id="WKKW01000003">
    <property type="protein sequence ID" value="MSD91089.1"/>
    <property type="molecule type" value="Genomic_DNA"/>
</dbReference>
<dbReference type="InterPro" id="IPR025272">
    <property type="entry name" value="SocA_Panacea"/>
</dbReference>
<comment type="caution">
    <text evidence="2">The sequence shown here is derived from an EMBL/GenBank/DDBJ whole genome shotgun (WGS) entry which is preliminary data.</text>
</comment>
<sequence>MHALTIANMLISVPQQDLYLTNMKINKLVYFAQVECLRTHGHKLFDEPIQAWEYGPVEPSVYTAFRKYGSDRITAPAMSEDHDQANSLADLQEAKDVVQRVVDLYGPLAAFELMDYSHRNGSAWKAVYQPHKNNEITEKAILSSHDGIDHPDLRRTLAGGVRAVNERFPNALKLLKDS</sequence>
<dbReference type="Pfam" id="PF13274">
    <property type="entry name" value="SocA_Panacea"/>
    <property type="match status" value="1"/>
</dbReference>
<evidence type="ECO:0000313" key="3">
    <source>
        <dbReference type="Proteomes" id="UP000436357"/>
    </source>
</evidence>
<name>A0A6N7TU51_9BIFI</name>
<proteinExistence type="predicted"/>
<dbReference type="AlphaFoldDB" id="A0A6N7TU51"/>
<gene>
    <name evidence="2" type="ORF">GKC41_05380</name>
</gene>